<evidence type="ECO:0000313" key="2">
    <source>
        <dbReference type="Proteomes" id="UP000241890"/>
    </source>
</evidence>
<evidence type="ECO:0000313" key="1">
    <source>
        <dbReference type="EMBL" id="GBG32966.1"/>
    </source>
</evidence>
<dbReference type="AlphaFoldDB" id="A0A2R5GQ10"/>
<protein>
    <submittedName>
        <fullName evidence="1">Malignant fibrous histiocytoma-amplified sequence 1</fullName>
    </submittedName>
</protein>
<dbReference type="Pfam" id="PF13516">
    <property type="entry name" value="LRR_6"/>
    <property type="match status" value="2"/>
</dbReference>
<dbReference type="InterPro" id="IPR032675">
    <property type="entry name" value="LRR_dom_sf"/>
</dbReference>
<dbReference type="Gene3D" id="3.80.10.10">
    <property type="entry name" value="Ribonuclease Inhibitor"/>
    <property type="match status" value="1"/>
</dbReference>
<accession>A0A2R5GQ10</accession>
<dbReference type="SUPFAM" id="SSF52047">
    <property type="entry name" value="RNI-like"/>
    <property type="match status" value="1"/>
</dbReference>
<sequence>MKHLVELDISHNALPVLHLDFCAASLRVLRAGHCDLDSAALSALKSCAYLEHVDLGSNRLGDPAAIRDAVVCFRKQIRVFRVEGNPIGRIELDELLAWLKQQCPCLSELDGAAQLHTFSRAPGLADLNLNSEADGIMVQDGASCSCIEGNPCAVPYNCKDWENRIEIARRARAELGYQTTK</sequence>
<dbReference type="Proteomes" id="UP000241890">
    <property type="component" value="Unassembled WGS sequence"/>
</dbReference>
<reference evidence="1 2" key="1">
    <citation type="submission" date="2017-12" db="EMBL/GenBank/DDBJ databases">
        <title>Sequencing, de novo assembly and annotation of complete genome of a new Thraustochytrid species, strain FCC1311.</title>
        <authorList>
            <person name="Sedici K."/>
            <person name="Godart F."/>
            <person name="Aiese Cigliano R."/>
            <person name="Sanseverino W."/>
            <person name="Barakat M."/>
            <person name="Ortet P."/>
            <person name="Marechal E."/>
            <person name="Cagnac O."/>
            <person name="Amato A."/>
        </authorList>
    </citation>
    <scope>NUCLEOTIDE SEQUENCE [LARGE SCALE GENOMIC DNA]</scope>
</reference>
<dbReference type="InterPro" id="IPR001611">
    <property type="entry name" value="Leu-rich_rpt"/>
</dbReference>
<dbReference type="InParanoid" id="A0A2R5GQ10"/>
<organism evidence="1 2">
    <name type="scientific">Hondaea fermentalgiana</name>
    <dbReference type="NCBI Taxonomy" id="2315210"/>
    <lineage>
        <taxon>Eukaryota</taxon>
        <taxon>Sar</taxon>
        <taxon>Stramenopiles</taxon>
        <taxon>Bigyra</taxon>
        <taxon>Labyrinthulomycetes</taxon>
        <taxon>Thraustochytrida</taxon>
        <taxon>Thraustochytriidae</taxon>
        <taxon>Hondaea</taxon>
    </lineage>
</organism>
<comment type="caution">
    <text evidence="1">The sequence shown here is derived from an EMBL/GenBank/DDBJ whole genome shotgun (WGS) entry which is preliminary data.</text>
</comment>
<keyword evidence="2" id="KW-1185">Reference proteome</keyword>
<proteinExistence type="predicted"/>
<gene>
    <name evidence="1" type="ORF">FCC1311_091922</name>
</gene>
<dbReference type="OrthoDB" id="73831at2759"/>
<dbReference type="EMBL" id="BEYU01000136">
    <property type="protein sequence ID" value="GBG32966.1"/>
    <property type="molecule type" value="Genomic_DNA"/>
</dbReference>
<name>A0A2R5GQ10_9STRA</name>